<reference evidence="2 3" key="1">
    <citation type="journal article" date="2022" name="bioRxiv">
        <title>Genomics of Preaxostyla Flagellates Illuminates Evolutionary Transitions and the Path Towards Mitochondrial Loss.</title>
        <authorList>
            <person name="Novak L.V.F."/>
            <person name="Treitli S.C."/>
            <person name="Pyrih J."/>
            <person name="Halakuc P."/>
            <person name="Pipaliya S.V."/>
            <person name="Vacek V."/>
            <person name="Brzon O."/>
            <person name="Soukal P."/>
            <person name="Eme L."/>
            <person name="Dacks J.B."/>
            <person name="Karnkowska A."/>
            <person name="Elias M."/>
            <person name="Hampl V."/>
        </authorList>
    </citation>
    <scope>NUCLEOTIDE SEQUENCE [LARGE SCALE GENOMIC DNA]</scope>
    <source>
        <strain evidence="2">NAU3</strain>
        <tissue evidence="2">Gut</tissue>
    </source>
</reference>
<proteinExistence type="predicted"/>
<gene>
    <name evidence="2" type="ORF">BLNAU_22938</name>
</gene>
<feature type="region of interest" description="Disordered" evidence="1">
    <location>
        <begin position="1"/>
        <end position="35"/>
    </location>
</feature>
<name>A0ABQ9WRM5_9EUKA</name>
<evidence type="ECO:0000313" key="2">
    <source>
        <dbReference type="EMBL" id="KAK2942142.1"/>
    </source>
</evidence>
<sequence length="189" mass="20257">MIGKGNGRANTADTLKVDQPSRRDEEGRSDRSSLNHTLDWTTDRATRRLITFLRNKNRLLISLPDHSHAASSLTITSCSFTSFTSSTSPSILSSTIQPIQSVTLSDTSFVSCHSSVSARSGVLDVSLIEGITITFTHSCETFTSCSSPKATANLIFISHPSLSVSVISSSLDLDSTKTSDSLADLAVKE</sequence>
<keyword evidence="3" id="KW-1185">Reference proteome</keyword>
<comment type="caution">
    <text evidence="2">The sequence shown here is derived from an EMBL/GenBank/DDBJ whole genome shotgun (WGS) entry which is preliminary data.</text>
</comment>
<dbReference type="EMBL" id="JARBJD010000430">
    <property type="protein sequence ID" value="KAK2942142.1"/>
    <property type="molecule type" value="Genomic_DNA"/>
</dbReference>
<evidence type="ECO:0000313" key="3">
    <source>
        <dbReference type="Proteomes" id="UP001281761"/>
    </source>
</evidence>
<evidence type="ECO:0000256" key="1">
    <source>
        <dbReference type="SAM" id="MobiDB-lite"/>
    </source>
</evidence>
<accession>A0ABQ9WRM5</accession>
<feature type="compositionally biased region" description="Basic and acidic residues" evidence="1">
    <location>
        <begin position="15"/>
        <end position="33"/>
    </location>
</feature>
<dbReference type="Proteomes" id="UP001281761">
    <property type="component" value="Unassembled WGS sequence"/>
</dbReference>
<protein>
    <submittedName>
        <fullName evidence="2">Uncharacterized protein</fullName>
    </submittedName>
</protein>
<organism evidence="2 3">
    <name type="scientific">Blattamonas nauphoetae</name>
    <dbReference type="NCBI Taxonomy" id="2049346"/>
    <lineage>
        <taxon>Eukaryota</taxon>
        <taxon>Metamonada</taxon>
        <taxon>Preaxostyla</taxon>
        <taxon>Oxymonadida</taxon>
        <taxon>Blattamonas</taxon>
    </lineage>
</organism>